<dbReference type="EMBL" id="JBHTJA010000025">
    <property type="protein sequence ID" value="MFD0901733.1"/>
    <property type="molecule type" value="Genomic_DNA"/>
</dbReference>
<protein>
    <submittedName>
        <fullName evidence="1">Uncharacterized protein</fullName>
    </submittedName>
</protein>
<gene>
    <name evidence="1" type="ORF">ACFQ11_15135</name>
</gene>
<name>A0ABW3EN23_9ACTN</name>
<reference evidence="2" key="1">
    <citation type="journal article" date="2019" name="Int. J. Syst. Evol. Microbiol.">
        <title>The Global Catalogue of Microorganisms (GCM) 10K type strain sequencing project: providing services to taxonomists for standard genome sequencing and annotation.</title>
        <authorList>
            <consortium name="The Broad Institute Genomics Platform"/>
            <consortium name="The Broad Institute Genome Sequencing Center for Infectious Disease"/>
            <person name="Wu L."/>
            <person name="Ma J."/>
        </authorList>
    </citation>
    <scope>NUCLEOTIDE SEQUENCE [LARGE SCALE GENOMIC DNA]</scope>
    <source>
        <strain evidence="2">JCM 31202</strain>
    </source>
</reference>
<organism evidence="1 2">
    <name type="scientific">Actinomadura sediminis</name>
    <dbReference type="NCBI Taxonomy" id="1038904"/>
    <lineage>
        <taxon>Bacteria</taxon>
        <taxon>Bacillati</taxon>
        <taxon>Actinomycetota</taxon>
        <taxon>Actinomycetes</taxon>
        <taxon>Streptosporangiales</taxon>
        <taxon>Thermomonosporaceae</taxon>
        <taxon>Actinomadura</taxon>
    </lineage>
</organism>
<accession>A0ABW3EN23</accession>
<evidence type="ECO:0000313" key="2">
    <source>
        <dbReference type="Proteomes" id="UP001596972"/>
    </source>
</evidence>
<sequence>MKAELHENKLVYFCGKCKRQVGGDGIIHVDLKQARARRRAWKECDDSHPFLERCITWGSKYSSPDVDRGSWRVHHSQCAPEIELGGSPDAKGLTGGYKLGRLYLDGRRDCIE</sequence>
<dbReference type="RefSeq" id="WP_378298942.1">
    <property type="nucleotide sequence ID" value="NZ_JBHTJA010000025.1"/>
</dbReference>
<keyword evidence="2" id="KW-1185">Reference proteome</keyword>
<comment type="caution">
    <text evidence="1">The sequence shown here is derived from an EMBL/GenBank/DDBJ whole genome shotgun (WGS) entry which is preliminary data.</text>
</comment>
<proteinExistence type="predicted"/>
<dbReference type="Proteomes" id="UP001596972">
    <property type="component" value="Unassembled WGS sequence"/>
</dbReference>
<evidence type="ECO:0000313" key="1">
    <source>
        <dbReference type="EMBL" id="MFD0901733.1"/>
    </source>
</evidence>